<gene>
    <name evidence="2" type="ORF">M123_1629</name>
</gene>
<evidence type="ECO:0000256" key="1">
    <source>
        <dbReference type="SAM" id="Phobius"/>
    </source>
</evidence>
<evidence type="ECO:0000313" key="3">
    <source>
        <dbReference type="Proteomes" id="UP000020938"/>
    </source>
</evidence>
<feature type="transmembrane region" description="Helical" evidence="1">
    <location>
        <begin position="383"/>
        <end position="404"/>
    </location>
</feature>
<dbReference type="EMBL" id="JGDS01000045">
    <property type="protein sequence ID" value="EXZ73932.1"/>
    <property type="molecule type" value="Genomic_DNA"/>
</dbReference>
<dbReference type="Gene3D" id="3.90.550.10">
    <property type="entry name" value="Spore Coat Polysaccharide Biosynthesis Protein SpsA, Chain A"/>
    <property type="match status" value="1"/>
</dbReference>
<keyword evidence="2" id="KW-0808">Transferase</keyword>
<reference evidence="2 3" key="1">
    <citation type="submission" date="2014-02" db="EMBL/GenBank/DDBJ databases">
        <authorList>
            <person name="Sears C."/>
            <person name="Carroll K."/>
            <person name="Sack B.R."/>
            <person name="Qadri F."/>
            <person name="Myers L.L."/>
            <person name="Chung G.-T."/>
            <person name="Escheverria P."/>
            <person name="Fraser C.M."/>
            <person name="Sadzewicz L."/>
            <person name="Shefchek K.A."/>
            <person name="Tallon L."/>
            <person name="Das S.P."/>
            <person name="Daugherty S."/>
            <person name="Mongodin E.F."/>
        </authorList>
    </citation>
    <scope>NUCLEOTIDE SEQUENCE [LARGE SCALE GENOMIC DNA]</scope>
    <source>
        <strain evidence="2 3">3976T8</strain>
    </source>
</reference>
<sequence>MSSCVFTIVAKNYIGLAQILEKSFLLYNQDVDFKIFVADELFDVSENSLPDNVYEAKKILKNVPEEQWYEMAFKYNLTEFCTSIKPFIFSYLFEERKYDKVIYLDPDILVFSTFSDILQKLDKYSILLTPHVSLLHKVYNGELSENSFLTTGVYNLGFLALKGEPEVYSFLDWWSLRLTNYCFNEQLDSYFTDQKWIDFLPCFFTSEKLLIYRDLGCNVAPWNFFERAIKVYDNGNAYVIQRNSSIENEVPLVFVHYSGYNYREILKGNIVQNNIKDDINYVDIDYLFSKYKEFLLENRELFEHYIGLDYTYNYFSNGTPLISFYRRIFRACLNKDRTLGNPFDIRGETSFYRQLGKHNLLDKSSVMVDKISRYNVPNISRKLFGVNIIMLILKKVLGMNRFLLLIRLFRAYSRYETYIFMYDWKYKKSNLFVDR</sequence>
<name>A0A016BZ03_BACFG</name>
<dbReference type="GO" id="GO:0016740">
    <property type="term" value="F:transferase activity"/>
    <property type="evidence" value="ECO:0007669"/>
    <property type="project" value="UniProtKB-KW"/>
</dbReference>
<proteinExistence type="predicted"/>
<comment type="caution">
    <text evidence="2">The sequence shown here is derived from an EMBL/GenBank/DDBJ whole genome shotgun (WGS) entry which is preliminary data.</text>
</comment>
<organism evidence="2 3">
    <name type="scientific">Bacteroides fragilis str. 3976T8</name>
    <dbReference type="NCBI Taxonomy" id="1339314"/>
    <lineage>
        <taxon>Bacteria</taxon>
        <taxon>Pseudomonadati</taxon>
        <taxon>Bacteroidota</taxon>
        <taxon>Bacteroidia</taxon>
        <taxon>Bacteroidales</taxon>
        <taxon>Bacteroidaceae</taxon>
        <taxon>Bacteroides</taxon>
    </lineage>
</organism>
<dbReference type="RefSeq" id="WP_032598003.1">
    <property type="nucleotide sequence ID" value="NZ_JGDS01000045.1"/>
</dbReference>
<keyword evidence="1" id="KW-1133">Transmembrane helix</keyword>
<accession>A0A016BZ03</accession>
<protein>
    <submittedName>
        <fullName evidence="2">Glycosyl transferase 8 family protein</fullName>
    </submittedName>
</protein>
<keyword evidence="1" id="KW-0812">Transmembrane</keyword>
<keyword evidence="1" id="KW-0472">Membrane</keyword>
<dbReference type="SUPFAM" id="SSF53448">
    <property type="entry name" value="Nucleotide-diphospho-sugar transferases"/>
    <property type="match status" value="1"/>
</dbReference>
<dbReference type="InterPro" id="IPR029044">
    <property type="entry name" value="Nucleotide-diphossugar_trans"/>
</dbReference>
<dbReference type="Proteomes" id="UP000020938">
    <property type="component" value="Unassembled WGS sequence"/>
</dbReference>
<dbReference type="PATRIC" id="fig|1339314.3.peg.1843"/>
<evidence type="ECO:0000313" key="2">
    <source>
        <dbReference type="EMBL" id="EXZ73932.1"/>
    </source>
</evidence>
<dbReference type="AlphaFoldDB" id="A0A016BZ03"/>